<dbReference type="Proteomes" id="UP001175227">
    <property type="component" value="Unassembled WGS sequence"/>
</dbReference>
<organism evidence="2 3">
    <name type="scientific">Armillaria novae-zelandiae</name>
    <dbReference type="NCBI Taxonomy" id="153914"/>
    <lineage>
        <taxon>Eukaryota</taxon>
        <taxon>Fungi</taxon>
        <taxon>Dikarya</taxon>
        <taxon>Basidiomycota</taxon>
        <taxon>Agaricomycotina</taxon>
        <taxon>Agaricomycetes</taxon>
        <taxon>Agaricomycetidae</taxon>
        <taxon>Agaricales</taxon>
        <taxon>Marasmiineae</taxon>
        <taxon>Physalacriaceae</taxon>
        <taxon>Armillaria</taxon>
    </lineage>
</organism>
<name>A0AA39NSJ6_9AGAR</name>
<evidence type="ECO:0000313" key="2">
    <source>
        <dbReference type="EMBL" id="KAK0470723.1"/>
    </source>
</evidence>
<dbReference type="EMBL" id="JAUEPR010000059">
    <property type="protein sequence ID" value="KAK0470723.1"/>
    <property type="molecule type" value="Genomic_DNA"/>
</dbReference>
<reference evidence="2" key="1">
    <citation type="submission" date="2023-06" db="EMBL/GenBank/DDBJ databases">
        <authorList>
            <consortium name="Lawrence Berkeley National Laboratory"/>
            <person name="Ahrendt S."/>
            <person name="Sahu N."/>
            <person name="Indic B."/>
            <person name="Wong-Bajracharya J."/>
            <person name="Merenyi Z."/>
            <person name="Ke H.-M."/>
            <person name="Monk M."/>
            <person name="Kocsube S."/>
            <person name="Drula E."/>
            <person name="Lipzen A."/>
            <person name="Balint B."/>
            <person name="Henrissat B."/>
            <person name="Andreopoulos B."/>
            <person name="Martin F.M."/>
            <person name="Harder C.B."/>
            <person name="Rigling D."/>
            <person name="Ford K.L."/>
            <person name="Foster G.D."/>
            <person name="Pangilinan J."/>
            <person name="Papanicolaou A."/>
            <person name="Barry K."/>
            <person name="LaButti K."/>
            <person name="Viragh M."/>
            <person name="Koriabine M."/>
            <person name="Yan M."/>
            <person name="Riley R."/>
            <person name="Champramary S."/>
            <person name="Plett K.L."/>
            <person name="Tsai I.J."/>
            <person name="Slot J."/>
            <person name="Sipos G."/>
            <person name="Plett J."/>
            <person name="Nagy L.G."/>
            <person name="Grigoriev I.V."/>
        </authorList>
    </citation>
    <scope>NUCLEOTIDE SEQUENCE</scope>
    <source>
        <strain evidence="2">ICMP 16352</strain>
    </source>
</reference>
<feature type="compositionally biased region" description="Basic and acidic residues" evidence="1">
    <location>
        <begin position="70"/>
        <end position="80"/>
    </location>
</feature>
<feature type="compositionally biased region" description="Low complexity" evidence="1">
    <location>
        <begin position="334"/>
        <end position="343"/>
    </location>
</feature>
<gene>
    <name evidence="2" type="ORF">IW261DRAFT_1597680</name>
</gene>
<keyword evidence="3" id="KW-1185">Reference proteome</keyword>
<proteinExistence type="predicted"/>
<feature type="region of interest" description="Disordered" evidence="1">
    <location>
        <begin position="334"/>
        <end position="369"/>
    </location>
</feature>
<dbReference type="AlphaFoldDB" id="A0AA39NSJ6"/>
<accession>A0AA39NSJ6</accession>
<protein>
    <submittedName>
        <fullName evidence="2">Uncharacterized protein</fullName>
    </submittedName>
</protein>
<evidence type="ECO:0000256" key="1">
    <source>
        <dbReference type="SAM" id="MobiDB-lite"/>
    </source>
</evidence>
<feature type="region of interest" description="Disordered" evidence="1">
    <location>
        <begin position="70"/>
        <end position="113"/>
    </location>
</feature>
<comment type="caution">
    <text evidence="2">The sequence shown here is derived from an EMBL/GenBank/DDBJ whole genome shotgun (WGS) entry which is preliminary data.</text>
</comment>
<evidence type="ECO:0000313" key="3">
    <source>
        <dbReference type="Proteomes" id="UP001175227"/>
    </source>
</evidence>
<feature type="compositionally biased region" description="Low complexity" evidence="1">
    <location>
        <begin position="81"/>
        <end position="102"/>
    </location>
</feature>
<sequence>MKELPTLLLPPMKNIVRRLVIECAADGCDVVRKACKMSLDDVVHELKDEAVWFDGFDWLERRRNDRLGARKTEQRTRIMDESSSSDDSSLSSQCDRSTTSPMTPSPPPKEAILIPVSPIFDPPRLLRPIPYIPESLINLPEQSLEVFQGIWRAACRPLYHCRCKICKRAKAAERVVQIAPEDTAQPVTAAAEIPPLPCKPSSSDESFDGSFEDALKTPHSTCAKTVSETISSLKRSPWSLFDTILRGGRTAKLMSELIFVPWIVTGSFLLTNEHPFDFVDAPPQSTRRAVPPRVQHDSHCTHPTSKLRATFLSPVLVPRLQYVLQQDHYEAPRSPFSMASRSSSARRRRRFSQLPKFHASQGPPTTAARTAVTTTTPFRCAMAAV</sequence>